<gene>
    <name evidence="9" type="ORF">DCAR_007923</name>
    <name evidence="10" type="ORF">DCAR_0208958</name>
</gene>
<keyword evidence="4 8" id="KW-0732">Signal</keyword>
<evidence type="ECO:0000256" key="1">
    <source>
        <dbReference type="ARBA" id="ARBA00004613"/>
    </source>
</evidence>
<dbReference type="InterPro" id="IPR036514">
    <property type="entry name" value="SGNH_hydro_sf"/>
</dbReference>
<dbReference type="CDD" id="cd01837">
    <property type="entry name" value="SGNH_plant_lipase_like"/>
    <property type="match status" value="1"/>
</dbReference>
<dbReference type="EMBL" id="CP093344">
    <property type="protein sequence ID" value="WOG89720.1"/>
    <property type="molecule type" value="Genomic_DNA"/>
</dbReference>
<keyword evidence="11" id="KW-1185">Reference proteome</keyword>
<sequence length="363" mass="39944">MLCTAISAALLSALPIWAVAEPLVDCFFIFGDSIVDNGNNNNLVTLAKSDFPPYGIDTPNHRPTGRFTNNRTIADITGELLGFKDYSPPYADSHNANLLPGINYASAAAGIRDETGQHLGGRISFNHQLRNHQDIISRIVNFLGSNESATTHLNKCLYFVGLGNNDYINNYLLPLSYPSSRTYTPDQFAQVLIQQYSEQIKTLYSYGAKKVVLYSLLPIGCAPNEIAKYGTNGALCVENINAQVMLFNSRLRSLVDELNSNFKDANFVYVNLFDLALSAISNPGLFGFKVTNCACCGVGPNNGIACIPLEVPCQNRAEYLFWDAFHPTEASNLIIAQRSYHDQSLNVTYPMDISTLARLQRAS</sequence>
<dbReference type="AlphaFoldDB" id="A0A166EX83"/>
<keyword evidence="5" id="KW-0378">Hydrolase</keyword>
<reference evidence="10" key="2">
    <citation type="submission" date="2022-03" db="EMBL/GenBank/DDBJ databases">
        <title>Draft title - Genomic analysis of global carrot germplasm unveils the trajectory of domestication and the origin of high carotenoid orange carrot.</title>
        <authorList>
            <person name="Iorizzo M."/>
            <person name="Ellison S."/>
            <person name="Senalik D."/>
            <person name="Macko-Podgorni A."/>
            <person name="Grzebelus D."/>
            <person name="Bostan H."/>
            <person name="Rolling W."/>
            <person name="Curaba J."/>
            <person name="Simon P."/>
        </authorList>
    </citation>
    <scope>NUCLEOTIDE SEQUENCE</scope>
    <source>
        <tissue evidence="10">Leaf</tissue>
    </source>
</reference>
<dbReference type="Gramene" id="KZN07086">
    <property type="protein sequence ID" value="KZN07086"/>
    <property type="gene ID" value="DCAR_007923"/>
</dbReference>
<reference evidence="9" key="1">
    <citation type="journal article" date="2016" name="Nat. Genet.">
        <title>A high-quality carrot genome assembly provides new insights into carotenoid accumulation and asterid genome evolution.</title>
        <authorList>
            <person name="Iorizzo M."/>
            <person name="Ellison S."/>
            <person name="Senalik D."/>
            <person name="Zeng P."/>
            <person name="Satapoomin P."/>
            <person name="Huang J."/>
            <person name="Bowman M."/>
            <person name="Iovene M."/>
            <person name="Sanseverino W."/>
            <person name="Cavagnaro P."/>
            <person name="Yildiz M."/>
            <person name="Macko-Podgorni A."/>
            <person name="Moranska E."/>
            <person name="Grzebelus E."/>
            <person name="Grzebelus D."/>
            <person name="Ashrafi H."/>
            <person name="Zheng Z."/>
            <person name="Cheng S."/>
            <person name="Spooner D."/>
            <person name="Van Deynze A."/>
            <person name="Simon P."/>
        </authorList>
    </citation>
    <scope>NUCLEOTIDE SEQUENCE [LARGE SCALE GENOMIC DNA]</scope>
    <source>
        <tissue evidence="9">Leaf</tissue>
    </source>
</reference>
<dbReference type="EMBL" id="LNRQ01000002">
    <property type="protein sequence ID" value="KZN07086.1"/>
    <property type="molecule type" value="Genomic_DNA"/>
</dbReference>
<keyword evidence="6" id="KW-0442">Lipid degradation</keyword>
<dbReference type="PANTHER" id="PTHR45650">
    <property type="entry name" value="GDSL-LIKE LIPASE/ACYLHYDROLASE-RELATED"/>
    <property type="match status" value="1"/>
</dbReference>
<keyword evidence="3" id="KW-0964">Secreted</keyword>
<dbReference type="GO" id="GO:0005576">
    <property type="term" value="C:extracellular region"/>
    <property type="evidence" value="ECO:0007669"/>
    <property type="project" value="UniProtKB-SubCell"/>
</dbReference>
<evidence type="ECO:0000256" key="8">
    <source>
        <dbReference type="SAM" id="SignalP"/>
    </source>
</evidence>
<dbReference type="InterPro" id="IPR001087">
    <property type="entry name" value="GDSL"/>
</dbReference>
<comment type="similarity">
    <text evidence="2">Belongs to the 'GDSL' lipolytic enzyme family.</text>
</comment>
<evidence type="ECO:0000256" key="2">
    <source>
        <dbReference type="ARBA" id="ARBA00008668"/>
    </source>
</evidence>
<evidence type="ECO:0000256" key="5">
    <source>
        <dbReference type="ARBA" id="ARBA00022801"/>
    </source>
</evidence>
<dbReference type="OMA" id="LDAGCCE"/>
<evidence type="ECO:0000313" key="11">
    <source>
        <dbReference type="Proteomes" id="UP000077755"/>
    </source>
</evidence>
<accession>A0A166EX83</accession>
<dbReference type="InterPro" id="IPR051238">
    <property type="entry name" value="GDSL_esterase/lipase"/>
</dbReference>
<organism evidence="9">
    <name type="scientific">Daucus carota subsp. sativus</name>
    <name type="common">Carrot</name>
    <dbReference type="NCBI Taxonomy" id="79200"/>
    <lineage>
        <taxon>Eukaryota</taxon>
        <taxon>Viridiplantae</taxon>
        <taxon>Streptophyta</taxon>
        <taxon>Embryophyta</taxon>
        <taxon>Tracheophyta</taxon>
        <taxon>Spermatophyta</taxon>
        <taxon>Magnoliopsida</taxon>
        <taxon>eudicotyledons</taxon>
        <taxon>Gunneridae</taxon>
        <taxon>Pentapetalae</taxon>
        <taxon>asterids</taxon>
        <taxon>campanulids</taxon>
        <taxon>Apiales</taxon>
        <taxon>Apiaceae</taxon>
        <taxon>Apioideae</taxon>
        <taxon>Scandiceae</taxon>
        <taxon>Daucinae</taxon>
        <taxon>Daucus</taxon>
        <taxon>Daucus sect. Daucus</taxon>
    </lineage>
</organism>
<evidence type="ECO:0000313" key="10">
    <source>
        <dbReference type="EMBL" id="WOG89720.1"/>
    </source>
</evidence>
<feature type="signal peptide" evidence="8">
    <location>
        <begin position="1"/>
        <end position="20"/>
    </location>
</feature>
<dbReference type="GO" id="GO:0016788">
    <property type="term" value="F:hydrolase activity, acting on ester bonds"/>
    <property type="evidence" value="ECO:0007669"/>
    <property type="project" value="InterPro"/>
</dbReference>
<name>A0A166EX83_DAUCS</name>
<keyword evidence="7" id="KW-0443">Lipid metabolism</keyword>
<dbReference type="KEGG" id="dcr:108208460"/>
<evidence type="ECO:0000256" key="4">
    <source>
        <dbReference type="ARBA" id="ARBA00022729"/>
    </source>
</evidence>
<dbReference type="InterPro" id="IPR035669">
    <property type="entry name" value="SGNH_plant_lipase-like"/>
</dbReference>
<feature type="chain" id="PRO_5007872943" evidence="8">
    <location>
        <begin position="21"/>
        <end position="363"/>
    </location>
</feature>
<dbReference type="Gene3D" id="3.40.50.1110">
    <property type="entry name" value="SGNH hydrolase"/>
    <property type="match status" value="1"/>
</dbReference>
<dbReference type="OrthoDB" id="1600564at2759"/>
<protein>
    <submittedName>
        <fullName evidence="9">Uncharacterized protein</fullName>
    </submittedName>
</protein>
<dbReference type="PANTHER" id="PTHR45650:SF3">
    <property type="entry name" value="OS01G0748500 PROTEIN"/>
    <property type="match status" value="1"/>
</dbReference>
<dbReference type="SUPFAM" id="SSF52266">
    <property type="entry name" value="SGNH hydrolase"/>
    <property type="match status" value="1"/>
</dbReference>
<evidence type="ECO:0000256" key="6">
    <source>
        <dbReference type="ARBA" id="ARBA00022963"/>
    </source>
</evidence>
<dbReference type="Pfam" id="PF00657">
    <property type="entry name" value="Lipase_GDSL"/>
    <property type="match status" value="1"/>
</dbReference>
<proteinExistence type="inferred from homology"/>
<dbReference type="Proteomes" id="UP000077755">
    <property type="component" value="Chromosome 2"/>
</dbReference>
<evidence type="ECO:0000256" key="3">
    <source>
        <dbReference type="ARBA" id="ARBA00022525"/>
    </source>
</evidence>
<dbReference type="GO" id="GO:0016042">
    <property type="term" value="P:lipid catabolic process"/>
    <property type="evidence" value="ECO:0007669"/>
    <property type="project" value="UniProtKB-KW"/>
</dbReference>
<evidence type="ECO:0000313" key="9">
    <source>
        <dbReference type="EMBL" id="KZN07086.1"/>
    </source>
</evidence>
<comment type="subcellular location">
    <subcellularLocation>
        <location evidence="1">Secreted</location>
    </subcellularLocation>
</comment>
<evidence type="ECO:0000256" key="7">
    <source>
        <dbReference type="ARBA" id="ARBA00023098"/>
    </source>
</evidence>